<name>A0A226WQH1_CABSO</name>
<evidence type="ECO:0000313" key="1">
    <source>
        <dbReference type="EMBL" id="OXC73436.1"/>
    </source>
</evidence>
<accession>A0A226WQH1</accession>
<protein>
    <submittedName>
        <fullName evidence="1">Uncharacterized protein</fullName>
    </submittedName>
</protein>
<reference evidence="2" key="1">
    <citation type="submission" date="2017-01" db="EMBL/GenBank/DDBJ databases">
        <title>Genome Analysis of Deinococcus marmoris KOPRI26562.</title>
        <authorList>
            <person name="Kim J.H."/>
            <person name="Oh H.-M."/>
        </authorList>
    </citation>
    <scope>NUCLEOTIDE SEQUENCE [LARGE SCALE GENOMIC DNA]</scope>
    <source>
        <strain evidence="2">PAMC 26633</strain>
    </source>
</reference>
<comment type="caution">
    <text evidence="1">The sequence shown here is derived from an EMBL/GenBank/DDBJ whole genome shotgun (WGS) entry which is preliminary data.</text>
</comment>
<proteinExistence type="predicted"/>
<gene>
    <name evidence="1" type="ORF">BSU04_37015</name>
</gene>
<sequence>MTTQPRYPALTLALLATAQFIIAVDYNIVYLGEVQSCVTHARGEDNAG</sequence>
<evidence type="ECO:0000313" key="2">
    <source>
        <dbReference type="Proteomes" id="UP000214720"/>
    </source>
</evidence>
<dbReference type="EMBL" id="MTHB01000250">
    <property type="protein sequence ID" value="OXC73436.1"/>
    <property type="molecule type" value="Genomic_DNA"/>
</dbReference>
<dbReference type="AlphaFoldDB" id="A0A226WQH1"/>
<organism evidence="1 2">
    <name type="scientific">Caballeronia sordidicola</name>
    <name type="common">Burkholderia sordidicola</name>
    <dbReference type="NCBI Taxonomy" id="196367"/>
    <lineage>
        <taxon>Bacteria</taxon>
        <taxon>Pseudomonadati</taxon>
        <taxon>Pseudomonadota</taxon>
        <taxon>Betaproteobacteria</taxon>
        <taxon>Burkholderiales</taxon>
        <taxon>Burkholderiaceae</taxon>
        <taxon>Caballeronia</taxon>
    </lineage>
</organism>
<dbReference type="RefSeq" id="WP_179258545.1">
    <property type="nucleotide sequence ID" value="NZ_MTHB01000250.1"/>
</dbReference>
<dbReference type="Proteomes" id="UP000214720">
    <property type="component" value="Unassembled WGS sequence"/>
</dbReference>